<dbReference type="EMBL" id="FNVQ01000007">
    <property type="protein sequence ID" value="SEG86160.1"/>
    <property type="molecule type" value="Genomic_DNA"/>
</dbReference>
<evidence type="ECO:0000256" key="3">
    <source>
        <dbReference type="ARBA" id="ARBA00022475"/>
    </source>
</evidence>
<dbReference type="AlphaFoldDB" id="A0A1H6DLI7"/>
<dbReference type="GO" id="GO:0015740">
    <property type="term" value="P:C4-dicarboxylate transport"/>
    <property type="evidence" value="ECO:0007669"/>
    <property type="project" value="TreeGrafter"/>
</dbReference>
<dbReference type="GO" id="GO:0005886">
    <property type="term" value="C:plasma membrane"/>
    <property type="evidence" value="ECO:0007669"/>
    <property type="project" value="UniProtKB-SubCell"/>
</dbReference>
<evidence type="ECO:0000313" key="11">
    <source>
        <dbReference type="EMBL" id="SEG86160.1"/>
    </source>
</evidence>
<dbReference type="InterPro" id="IPR007387">
    <property type="entry name" value="TRAP_DctQ"/>
</dbReference>
<sequence>MTATTKGSRAYARAPLPMKTLKRLLEHIDRASYLSIAVAFGLMALLVSVQVFMRYVLSSSIDSAAELSRLFFVWTIFLALPQGIARGVHVGIDALVTVMPRTLRLWCWRFTTLLSLVLMLALSWFSFGAITDKWQELMPTIDITAAVFYIPVLICAVHSSLHLLVMLLEDSMPEPEDVP</sequence>
<keyword evidence="5 9" id="KW-0812">Transmembrane</keyword>
<evidence type="ECO:0000256" key="7">
    <source>
        <dbReference type="ARBA" id="ARBA00023136"/>
    </source>
</evidence>
<comment type="similarity">
    <text evidence="8 9">Belongs to the TRAP transporter small permease family.</text>
</comment>
<feature type="transmembrane region" description="Helical" evidence="9">
    <location>
        <begin position="67"/>
        <end position="85"/>
    </location>
</feature>
<evidence type="ECO:0000256" key="6">
    <source>
        <dbReference type="ARBA" id="ARBA00022989"/>
    </source>
</evidence>
<keyword evidence="4 9" id="KW-0997">Cell inner membrane</keyword>
<evidence type="ECO:0000313" key="12">
    <source>
        <dbReference type="Proteomes" id="UP000236745"/>
    </source>
</evidence>
<dbReference type="PANTHER" id="PTHR35011:SF2">
    <property type="entry name" value="2,3-DIKETO-L-GULONATE TRAP TRANSPORTER SMALL PERMEASE PROTEIN YIAM"/>
    <property type="match status" value="1"/>
</dbReference>
<evidence type="ECO:0000256" key="5">
    <source>
        <dbReference type="ARBA" id="ARBA00022692"/>
    </source>
</evidence>
<accession>A0A1H6DLI7</accession>
<keyword evidence="12" id="KW-1185">Reference proteome</keyword>
<dbReference type="RefSeq" id="WP_146071933.1">
    <property type="nucleotide sequence ID" value="NZ_FNVQ01000007.1"/>
</dbReference>
<feature type="transmembrane region" description="Helical" evidence="9">
    <location>
        <begin position="147"/>
        <end position="168"/>
    </location>
</feature>
<comment type="function">
    <text evidence="9">Part of the tripartite ATP-independent periplasmic (TRAP) transport system.</text>
</comment>
<evidence type="ECO:0000256" key="2">
    <source>
        <dbReference type="ARBA" id="ARBA00022448"/>
    </source>
</evidence>
<comment type="subunit">
    <text evidence="9">The complex comprises the extracytoplasmic solute receptor protein and the two transmembrane proteins.</text>
</comment>
<feature type="domain" description="Tripartite ATP-independent periplasmic transporters DctQ component" evidence="10">
    <location>
        <begin position="43"/>
        <end position="170"/>
    </location>
</feature>
<proteinExistence type="inferred from homology"/>
<keyword evidence="3" id="KW-1003">Cell membrane</keyword>
<evidence type="ECO:0000256" key="9">
    <source>
        <dbReference type="RuleBase" id="RU369079"/>
    </source>
</evidence>
<dbReference type="PANTHER" id="PTHR35011">
    <property type="entry name" value="2,3-DIKETO-L-GULONATE TRAP TRANSPORTER SMALL PERMEASE PROTEIN YIAM"/>
    <property type="match status" value="1"/>
</dbReference>
<dbReference type="Proteomes" id="UP000236745">
    <property type="component" value="Unassembled WGS sequence"/>
</dbReference>
<name>A0A1H6DLI7_9GAMM</name>
<evidence type="ECO:0000256" key="8">
    <source>
        <dbReference type="ARBA" id="ARBA00038436"/>
    </source>
</evidence>
<keyword evidence="6 9" id="KW-1133">Transmembrane helix</keyword>
<keyword evidence="2 9" id="KW-0813">Transport</keyword>
<dbReference type="OrthoDB" id="9791324at2"/>
<gene>
    <name evidence="11" type="ORF">SAMN05444390_107133</name>
</gene>
<dbReference type="InterPro" id="IPR055348">
    <property type="entry name" value="DctQ"/>
</dbReference>
<feature type="transmembrane region" description="Helical" evidence="9">
    <location>
        <begin position="31"/>
        <end position="55"/>
    </location>
</feature>
<evidence type="ECO:0000259" key="10">
    <source>
        <dbReference type="Pfam" id="PF04290"/>
    </source>
</evidence>
<keyword evidence="7 9" id="KW-0472">Membrane</keyword>
<dbReference type="Pfam" id="PF04290">
    <property type="entry name" value="DctQ"/>
    <property type="match status" value="1"/>
</dbReference>
<reference evidence="11 12" key="1">
    <citation type="submission" date="2016-10" db="EMBL/GenBank/DDBJ databases">
        <authorList>
            <person name="de Groot N.N."/>
        </authorList>
    </citation>
    <scope>NUCLEOTIDE SEQUENCE [LARGE SCALE GENOMIC DNA]</scope>
    <source>
        <strain evidence="11 12">DSM 22012</strain>
    </source>
</reference>
<dbReference type="GO" id="GO:0022857">
    <property type="term" value="F:transmembrane transporter activity"/>
    <property type="evidence" value="ECO:0007669"/>
    <property type="project" value="UniProtKB-UniRule"/>
</dbReference>
<organism evidence="11 12">
    <name type="scientific">Marinobacterium lutimaris</name>
    <dbReference type="NCBI Taxonomy" id="568106"/>
    <lineage>
        <taxon>Bacteria</taxon>
        <taxon>Pseudomonadati</taxon>
        <taxon>Pseudomonadota</taxon>
        <taxon>Gammaproteobacteria</taxon>
        <taxon>Oceanospirillales</taxon>
        <taxon>Oceanospirillaceae</taxon>
        <taxon>Marinobacterium</taxon>
    </lineage>
</organism>
<feature type="transmembrane region" description="Helical" evidence="9">
    <location>
        <begin position="106"/>
        <end position="127"/>
    </location>
</feature>
<evidence type="ECO:0000256" key="1">
    <source>
        <dbReference type="ARBA" id="ARBA00004429"/>
    </source>
</evidence>
<evidence type="ECO:0000256" key="4">
    <source>
        <dbReference type="ARBA" id="ARBA00022519"/>
    </source>
</evidence>
<comment type="subcellular location">
    <subcellularLocation>
        <location evidence="1 9">Cell inner membrane</location>
        <topology evidence="1 9">Multi-pass membrane protein</topology>
    </subcellularLocation>
</comment>
<protein>
    <recommendedName>
        <fullName evidence="9">TRAP transporter small permease protein</fullName>
    </recommendedName>
</protein>